<dbReference type="SUPFAM" id="SSF54928">
    <property type="entry name" value="RNA-binding domain, RBD"/>
    <property type="match status" value="2"/>
</dbReference>
<feature type="domain" description="RRM" evidence="7">
    <location>
        <begin position="102"/>
        <end position="196"/>
    </location>
</feature>
<feature type="domain" description="RRM" evidence="7">
    <location>
        <begin position="206"/>
        <end position="283"/>
    </location>
</feature>
<protein>
    <submittedName>
        <fullName evidence="8">RBM34</fullName>
    </submittedName>
</protein>
<reference evidence="8" key="1">
    <citation type="submission" date="2020-06" db="EMBL/GenBank/DDBJ databases">
        <title>Draft genome of Bugula neritina, a colonial animal packing powerful symbionts and potential medicines.</title>
        <authorList>
            <person name="Rayko M."/>
        </authorList>
    </citation>
    <scope>NUCLEOTIDE SEQUENCE [LARGE SCALE GENOMIC DNA]</scope>
    <source>
        <strain evidence="8">Kwan_BN1</strain>
    </source>
</reference>
<proteinExistence type="inferred from homology"/>
<dbReference type="CDD" id="cd12394">
    <property type="entry name" value="RRM1_RBM34"/>
    <property type="match status" value="1"/>
</dbReference>
<feature type="region of interest" description="Disordered" evidence="6">
    <location>
        <begin position="284"/>
        <end position="355"/>
    </location>
</feature>
<keyword evidence="3 5" id="KW-0694">RNA-binding</keyword>
<evidence type="ECO:0000259" key="7">
    <source>
        <dbReference type="PROSITE" id="PS50102"/>
    </source>
</evidence>
<evidence type="ECO:0000256" key="6">
    <source>
        <dbReference type="SAM" id="MobiDB-lite"/>
    </source>
</evidence>
<feature type="compositionally biased region" description="Basic residues" evidence="6">
    <location>
        <begin position="306"/>
        <end position="321"/>
    </location>
</feature>
<dbReference type="AlphaFoldDB" id="A0A7J7ITD2"/>
<comment type="subcellular location">
    <subcellularLocation>
        <location evidence="1">Nucleus</location>
        <location evidence="1">Nucleolus</location>
    </subcellularLocation>
</comment>
<evidence type="ECO:0000256" key="1">
    <source>
        <dbReference type="ARBA" id="ARBA00004604"/>
    </source>
</evidence>
<dbReference type="GO" id="GO:0019843">
    <property type="term" value="F:rRNA binding"/>
    <property type="evidence" value="ECO:0007669"/>
    <property type="project" value="TreeGrafter"/>
</dbReference>
<dbReference type="InterPro" id="IPR035979">
    <property type="entry name" value="RBD_domain_sf"/>
</dbReference>
<feature type="compositionally biased region" description="Basic and acidic residues" evidence="6">
    <location>
        <begin position="75"/>
        <end position="84"/>
    </location>
</feature>
<comment type="similarity">
    <text evidence="2">Belongs to the RRM RBM34 family.</text>
</comment>
<feature type="region of interest" description="Disordered" evidence="6">
    <location>
        <begin position="65"/>
        <end position="84"/>
    </location>
</feature>
<dbReference type="SMART" id="SM00360">
    <property type="entry name" value="RRM"/>
    <property type="match status" value="2"/>
</dbReference>
<evidence type="ECO:0000256" key="4">
    <source>
        <dbReference type="ARBA" id="ARBA00023242"/>
    </source>
</evidence>
<organism evidence="8 9">
    <name type="scientific">Bugula neritina</name>
    <name type="common">Brown bryozoan</name>
    <name type="synonym">Sertularia neritina</name>
    <dbReference type="NCBI Taxonomy" id="10212"/>
    <lineage>
        <taxon>Eukaryota</taxon>
        <taxon>Metazoa</taxon>
        <taxon>Spiralia</taxon>
        <taxon>Lophotrochozoa</taxon>
        <taxon>Bryozoa</taxon>
        <taxon>Gymnolaemata</taxon>
        <taxon>Cheilostomatida</taxon>
        <taxon>Flustrina</taxon>
        <taxon>Buguloidea</taxon>
        <taxon>Bugulidae</taxon>
        <taxon>Bugula</taxon>
    </lineage>
</organism>
<dbReference type="EMBL" id="VXIV02003425">
    <property type="protein sequence ID" value="KAF6017182.1"/>
    <property type="molecule type" value="Genomic_DNA"/>
</dbReference>
<dbReference type="GO" id="GO:0000463">
    <property type="term" value="P:maturation of LSU-rRNA from tricistronic rRNA transcript (SSU-rRNA, 5.8S rRNA, LSU-rRNA)"/>
    <property type="evidence" value="ECO:0007669"/>
    <property type="project" value="TreeGrafter"/>
</dbReference>
<comment type="caution">
    <text evidence="8">The sequence shown here is derived from an EMBL/GenBank/DDBJ whole genome shotgun (WGS) entry which is preliminary data.</text>
</comment>
<evidence type="ECO:0000313" key="8">
    <source>
        <dbReference type="EMBL" id="KAF6017182.1"/>
    </source>
</evidence>
<dbReference type="Gene3D" id="3.30.70.330">
    <property type="match status" value="2"/>
</dbReference>
<keyword evidence="9" id="KW-1185">Reference proteome</keyword>
<feature type="compositionally biased region" description="Polar residues" evidence="6">
    <location>
        <begin position="288"/>
        <end position="302"/>
    </location>
</feature>
<dbReference type="PANTHER" id="PTHR23236:SF25">
    <property type="entry name" value="RNA-BINDING PROTEIN 34"/>
    <property type="match status" value="1"/>
</dbReference>
<dbReference type="PANTHER" id="PTHR23236">
    <property type="entry name" value="EUKARYOTIC TRANSLATION INITIATION FACTOR 4B/4H"/>
    <property type="match status" value="1"/>
</dbReference>
<sequence length="355" mass="40626">MLLILLPMELDTTEYEQGGLTKLITQKSRKKKSVSVAKTVPEDKLTTIFNDPNACDYQQKLLVEEEPSADVSNPNEERRKEVREKGKLAKMRLKEKLETGNRTVFVGNLSVKTEKKDLMKFFMKYGKIESLRFRNLMRKDLTKPLKASAIKKDLHPLSKSMNAYIIFEEEKSAIRALKRNGKNLLGSHLRVDLASSVTDREPNRKCSVFVGNMPFDAHEEDVRQHFSACGDIVNVRLIRDRETRLGKGFGYVEFKKPDSVLLALQMAEQKFGKNKLRVQRCLKHTKSENSNQKKSWAGTTFDKQTKFKSKSKNLSKGKKQKTVQGNSKIKQPISKKQTRKSSLGTAKQTSKKKQK</sequence>
<accession>A0A7J7ITD2</accession>
<dbReference type="GO" id="GO:0005730">
    <property type="term" value="C:nucleolus"/>
    <property type="evidence" value="ECO:0007669"/>
    <property type="project" value="UniProtKB-SubCell"/>
</dbReference>
<dbReference type="InterPro" id="IPR000504">
    <property type="entry name" value="RRM_dom"/>
</dbReference>
<evidence type="ECO:0000313" key="9">
    <source>
        <dbReference type="Proteomes" id="UP000593567"/>
    </source>
</evidence>
<dbReference type="Pfam" id="PF00076">
    <property type="entry name" value="RRM_1"/>
    <property type="match status" value="1"/>
</dbReference>
<dbReference type="CDD" id="cd12395">
    <property type="entry name" value="RRM2_RBM34"/>
    <property type="match status" value="1"/>
</dbReference>
<name>A0A7J7ITD2_BUGNE</name>
<gene>
    <name evidence="8" type="ORF">EB796_024512</name>
</gene>
<evidence type="ECO:0000256" key="3">
    <source>
        <dbReference type="ARBA" id="ARBA00022884"/>
    </source>
</evidence>
<evidence type="ECO:0000256" key="2">
    <source>
        <dbReference type="ARBA" id="ARBA00007077"/>
    </source>
</evidence>
<keyword evidence="4" id="KW-0539">Nucleus</keyword>
<dbReference type="Proteomes" id="UP000593567">
    <property type="component" value="Unassembled WGS sequence"/>
</dbReference>
<dbReference type="PROSITE" id="PS50102">
    <property type="entry name" value="RRM"/>
    <property type="match status" value="2"/>
</dbReference>
<dbReference type="InterPro" id="IPR034221">
    <property type="entry name" value="RBM34_RRM2"/>
</dbReference>
<dbReference type="OrthoDB" id="442677at2759"/>
<dbReference type="InterPro" id="IPR012677">
    <property type="entry name" value="Nucleotide-bd_a/b_plait_sf"/>
</dbReference>
<evidence type="ECO:0000256" key="5">
    <source>
        <dbReference type="PROSITE-ProRule" id="PRU00176"/>
    </source>
</evidence>